<evidence type="ECO:0000313" key="5">
    <source>
        <dbReference type="Proteomes" id="UP001595839"/>
    </source>
</evidence>
<feature type="chain" id="PRO_5045062573" evidence="3">
    <location>
        <begin position="32"/>
        <end position="380"/>
    </location>
</feature>
<dbReference type="Gene3D" id="3.40.190.10">
    <property type="entry name" value="Periplasmic binding protein-like II"/>
    <property type="match status" value="2"/>
</dbReference>
<sequence length="380" mass="40777">MPSSPSRRRLLVTGAGAALGVGALGATPAAATTPTTTRQHGSGAEETRSLDELYRAARAEGGSLVVYAGGDTPTQQDATKAAFLNRFPDIDLKIVVDYSKYHDVRVDNQFATNTLVPDVVQLQTLQDFVRWKAQGRLLAYRPAGFSKVYDKFKDPQGAWVAVAAIGFSFMYAPAAVGAGDAPRTPLDLLDPKWKGKIASSYPHDDDAVLFLYSLYVKKYGWDFAARLAAQDVRFARGSNSPADALRAGQFAVGVGGSGAPLATGPVKWVVPDSAPFMAWGQRAAILKAARNTTAAKLYLNWQLSTATQGSSFNGWSVRTDITPPAGLKPVWEYPNANIDGFPRFMADRAEVERLKQTFALYFGEVKGDPTPGVLGLRPGA</sequence>
<evidence type="ECO:0000313" key="4">
    <source>
        <dbReference type="EMBL" id="MFC4505052.1"/>
    </source>
</evidence>
<name>A0ABV9B065_9ACTN</name>
<dbReference type="Pfam" id="PF13343">
    <property type="entry name" value="SBP_bac_6"/>
    <property type="match status" value="1"/>
</dbReference>
<gene>
    <name evidence="4" type="ORF">ACFPIH_37135</name>
</gene>
<feature type="signal peptide" evidence="3">
    <location>
        <begin position="1"/>
        <end position="31"/>
    </location>
</feature>
<organism evidence="4 5">
    <name type="scientific">Streptomyces vulcanius</name>
    <dbReference type="NCBI Taxonomy" id="1441876"/>
    <lineage>
        <taxon>Bacteria</taxon>
        <taxon>Bacillati</taxon>
        <taxon>Actinomycetota</taxon>
        <taxon>Actinomycetes</taxon>
        <taxon>Kitasatosporales</taxon>
        <taxon>Streptomycetaceae</taxon>
        <taxon>Streptomyces</taxon>
    </lineage>
</organism>
<feature type="compositionally biased region" description="Low complexity" evidence="2">
    <location>
        <begin position="28"/>
        <end position="37"/>
    </location>
</feature>
<proteinExistence type="predicted"/>
<dbReference type="PANTHER" id="PTHR30006:SF2">
    <property type="entry name" value="ABC TRANSPORTER SUBSTRATE-BINDING PROTEIN"/>
    <property type="match status" value="1"/>
</dbReference>
<feature type="region of interest" description="Disordered" evidence="2">
    <location>
        <begin position="28"/>
        <end position="47"/>
    </location>
</feature>
<accession>A0ABV9B065</accession>
<keyword evidence="1 3" id="KW-0732">Signal</keyword>
<keyword evidence="5" id="KW-1185">Reference proteome</keyword>
<dbReference type="InterPro" id="IPR006311">
    <property type="entry name" value="TAT_signal"/>
</dbReference>
<dbReference type="PROSITE" id="PS51318">
    <property type="entry name" value="TAT"/>
    <property type="match status" value="1"/>
</dbReference>
<reference evidence="5" key="1">
    <citation type="journal article" date="2019" name="Int. J. Syst. Evol. Microbiol.">
        <title>The Global Catalogue of Microorganisms (GCM) 10K type strain sequencing project: providing services to taxonomists for standard genome sequencing and annotation.</title>
        <authorList>
            <consortium name="The Broad Institute Genomics Platform"/>
            <consortium name="The Broad Institute Genome Sequencing Center for Infectious Disease"/>
            <person name="Wu L."/>
            <person name="Ma J."/>
        </authorList>
    </citation>
    <scope>NUCLEOTIDE SEQUENCE [LARGE SCALE GENOMIC DNA]</scope>
    <source>
        <strain evidence="5">CGMCC 4.7177</strain>
    </source>
</reference>
<dbReference type="SUPFAM" id="SSF53850">
    <property type="entry name" value="Periplasmic binding protein-like II"/>
    <property type="match status" value="1"/>
</dbReference>
<dbReference type="EMBL" id="JBHSFK010000030">
    <property type="protein sequence ID" value="MFC4505052.1"/>
    <property type="molecule type" value="Genomic_DNA"/>
</dbReference>
<dbReference type="RefSeq" id="WP_381182327.1">
    <property type="nucleotide sequence ID" value="NZ_JBHSFK010000030.1"/>
</dbReference>
<dbReference type="Proteomes" id="UP001595839">
    <property type="component" value="Unassembled WGS sequence"/>
</dbReference>
<evidence type="ECO:0000256" key="1">
    <source>
        <dbReference type="ARBA" id="ARBA00022729"/>
    </source>
</evidence>
<evidence type="ECO:0000256" key="3">
    <source>
        <dbReference type="SAM" id="SignalP"/>
    </source>
</evidence>
<dbReference type="PANTHER" id="PTHR30006">
    <property type="entry name" value="THIAMINE-BINDING PERIPLASMIC PROTEIN-RELATED"/>
    <property type="match status" value="1"/>
</dbReference>
<comment type="caution">
    <text evidence="4">The sequence shown here is derived from an EMBL/GenBank/DDBJ whole genome shotgun (WGS) entry which is preliminary data.</text>
</comment>
<evidence type="ECO:0000256" key="2">
    <source>
        <dbReference type="SAM" id="MobiDB-lite"/>
    </source>
</evidence>
<protein>
    <submittedName>
        <fullName evidence="4">ABC transporter substrate-binding protein</fullName>
    </submittedName>
</protein>